<comment type="caution">
    <text evidence="3">The sequence shown here is derived from an EMBL/GenBank/DDBJ whole genome shotgun (WGS) entry which is preliminary data.</text>
</comment>
<evidence type="ECO:0000259" key="2">
    <source>
        <dbReference type="Pfam" id="PF22934"/>
    </source>
</evidence>
<feature type="compositionally biased region" description="Polar residues" evidence="1">
    <location>
        <begin position="237"/>
        <end position="254"/>
    </location>
</feature>
<sequence length="267" mass="29440">MTKWTRIASTSGNGPCRRTAPYFGLVKRAMNRAPGPTDRWWSDHERRCGGSYTKIKEPAEFTAKQAKKKEQKLVREQKKKSKEAQAPPSVKMFFPPVKEDPEADNLKKPLPDTTLPYATSKVSTKREAGNHSHKKRKIEKDDSGVMLGWPVLGLPSSTSVIFSADGDEDGYFLVGDVQALIQAYPNKAFKTITESKSQFREVRGETDQVTNGASGSLTSTVVDLTVSDSDASDSERSTTSSLASLPQVTLGMQQTDRKPAQEVIEIE</sequence>
<feature type="domain" description="Spartan-like zinc binding" evidence="2">
    <location>
        <begin position="13"/>
        <end position="54"/>
    </location>
</feature>
<dbReference type="GO" id="GO:0005634">
    <property type="term" value="C:nucleus"/>
    <property type="evidence" value="ECO:0007669"/>
    <property type="project" value="TreeGrafter"/>
</dbReference>
<name>A0A9W6YP80_9STRA</name>
<evidence type="ECO:0000256" key="1">
    <source>
        <dbReference type="SAM" id="MobiDB-lite"/>
    </source>
</evidence>
<dbReference type="PANTHER" id="PTHR21220">
    <property type="entry name" value="DNA-DEPENDENT METALLOPROTEASE SPRTN"/>
    <property type="match status" value="1"/>
</dbReference>
<reference evidence="3" key="1">
    <citation type="submission" date="2023-04" db="EMBL/GenBank/DDBJ databases">
        <title>Phytophthora fragariaefolia NBRC 109709.</title>
        <authorList>
            <person name="Ichikawa N."/>
            <person name="Sato H."/>
            <person name="Tonouchi N."/>
        </authorList>
    </citation>
    <scope>NUCLEOTIDE SEQUENCE</scope>
    <source>
        <strain evidence="3">NBRC 109709</strain>
    </source>
</reference>
<dbReference type="InterPro" id="IPR055220">
    <property type="entry name" value="SPRTN_ZBD"/>
</dbReference>
<evidence type="ECO:0000313" key="4">
    <source>
        <dbReference type="Proteomes" id="UP001165121"/>
    </source>
</evidence>
<dbReference type="GO" id="GO:0003697">
    <property type="term" value="F:single-stranded DNA binding"/>
    <property type="evidence" value="ECO:0007669"/>
    <property type="project" value="InterPro"/>
</dbReference>
<dbReference type="GO" id="GO:0006974">
    <property type="term" value="P:DNA damage response"/>
    <property type="evidence" value="ECO:0007669"/>
    <property type="project" value="InterPro"/>
</dbReference>
<proteinExistence type="predicted"/>
<dbReference type="PANTHER" id="PTHR21220:SF0">
    <property type="entry name" value="DNA-DEPENDENT METALLOPROTEASE SPRTN"/>
    <property type="match status" value="1"/>
</dbReference>
<feature type="region of interest" description="Disordered" evidence="1">
    <location>
        <begin position="226"/>
        <end position="267"/>
    </location>
</feature>
<dbReference type="Proteomes" id="UP001165121">
    <property type="component" value="Unassembled WGS sequence"/>
</dbReference>
<feature type="region of interest" description="Disordered" evidence="1">
    <location>
        <begin position="52"/>
        <end position="116"/>
    </location>
</feature>
<dbReference type="GO" id="GO:0031593">
    <property type="term" value="F:polyubiquitin modification-dependent protein binding"/>
    <property type="evidence" value="ECO:0007669"/>
    <property type="project" value="TreeGrafter"/>
</dbReference>
<keyword evidence="4" id="KW-1185">Reference proteome</keyword>
<dbReference type="OrthoDB" id="5236983at2759"/>
<dbReference type="AlphaFoldDB" id="A0A9W6YP80"/>
<accession>A0A9W6YP80</accession>
<evidence type="ECO:0000313" key="3">
    <source>
        <dbReference type="EMBL" id="GMG17843.1"/>
    </source>
</evidence>
<dbReference type="EMBL" id="BSXT01019122">
    <property type="protein sequence ID" value="GMG17843.1"/>
    <property type="molecule type" value="Genomic_DNA"/>
</dbReference>
<dbReference type="InterPro" id="IPR044245">
    <property type="entry name" value="Spartan"/>
</dbReference>
<gene>
    <name evidence="3" type="ORF">Pfra01_003040000</name>
</gene>
<feature type="compositionally biased region" description="Basic and acidic residues" evidence="1">
    <location>
        <begin position="97"/>
        <end position="110"/>
    </location>
</feature>
<protein>
    <submittedName>
        <fullName evidence="3">Unnamed protein product</fullName>
    </submittedName>
</protein>
<dbReference type="GO" id="GO:0004222">
    <property type="term" value="F:metalloendopeptidase activity"/>
    <property type="evidence" value="ECO:0007669"/>
    <property type="project" value="InterPro"/>
</dbReference>
<organism evidence="3 4">
    <name type="scientific">Phytophthora fragariaefolia</name>
    <dbReference type="NCBI Taxonomy" id="1490495"/>
    <lineage>
        <taxon>Eukaryota</taxon>
        <taxon>Sar</taxon>
        <taxon>Stramenopiles</taxon>
        <taxon>Oomycota</taxon>
        <taxon>Peronosporomycetes</taxon>
        <taxon>Peronosporales</taxon>
        <taxon>Peronosporaceae</taxon>
        <taxon>Phytophthora</taxon>
    </lineage>
</organism>
<dbReference type="Pfam" id="PF22934">
    <property type="entry name" value="SPRTN_ZBD"/>
    <property type="match status" value="1"/>
</dbReference>